<dbReference type="PANTHER" id="PTHR10252">
    <property type="entry name" value="HISTONE-LIKE TRANSCRIPTION FACTOR CCAAT-RELATED"/>
    <property type="match status" value="1"/>
</dbReference>
<dbReference type="CDD" id="cd22906">
    <property type="entry name" value="HFD_DRAP1"/>
    <property type="match status" value="1"/>
</dbReference>
<dbReference type="InterPro" id="IPR003958">
    <property type="entry name" value="CBFA_NFYB_domain"/>
</dbReference>
<dbReference type="AlphaFoldDB" id="A0A8J8T3F5"/>
<keyword evidence="6" id="KW-1185">Reference proteome</keyword>
<evidence type="ECO:0000256" key="1">
    <source>
        <dbReference type="ARBA" id="ARBA00004123"/>
    </source>
</evidence>
<dbReference type="Proteomes" id="UP000785679">
    <property type="component" value="Unassembled WGS sequence"/>
</dbReference>
<dbReference type="GO" id="GO:0016251">
    <property type="term" value="F:RNA polymerase II general transcription initiation factor activity"/>
    <property type="evidence" value="ECO:0007669"/>
    <property type="project" value="TreeGrafter"/>
</dbReference>
<comment type="caution">
    <text evidence="5">The sequence shown here is derived from an EMBL/GenBank/DDBJ whole genome shotgun (WGS) entry which is preliminary data.</text>
</comment>
<evidence type="ECO:0000313" key="5">
    <source>
        <dbReference type="EMBL" id="TNV80390.1"/>
    </source>
</evidence>
<accession>A0A8J8T3F5</accession>
<evidence type="ECO:0000256" key="3">
    <source>
        <dbReference type="SAM" id="MobiDB-lite"/>
    </source>
</evidence>
<dbReference type="GO" id="GO:0046982">
    <property type="term" value="F:protein heterodimerization activity"/>
    <property type="evidence" value="ECO:0007669"/>
    <property type="project" value="InterPro"/>
</dbReference>
<dbReference type="InterPro" id="IPR009072">
    <property type="entry name" value="Histone-fold"/>
</dbReference>
<dbReference type="InterPro" id="IPR050568">
    <property type="entry name" value="Transcr_DNA_Rep_Reg"/>
</dbReference>
<comment type="subcellular location">
    <subcellularLocation>
        <location evidence="1">Nucleus</location>
    </subcellularLocation>
</comment>
<evidence type="ECO:0000259" key="4">
    <source>
        <dbReference type="Pfam" id="PF00808"/>
    </source>
</evidence>
<organism evidence="5 6">
    <name type="scientific">Halteria grandinella</name>
    <dbReference type="NCBI Taxonomy" id="5974"/>
    <lineage>
        <taxon>Eukaryota</taxon>
        <taxon>Sar</taxon>
        <taxon>Alveolata</taxon>
        <taxon>Ciliophora</taxon>
        <taxon>Intramacronucleata</taxon>
        <taxon>Spirotrichea</taxon>
        <taxon>Stichotrichia</taxon>
        <taxon>Sporadotrichida</taxon>
        <taxon>Halteriidae</taxon>
        <taxon>Halteria</taxon>
    </lineage>
</organism>
<dbReference type="GO" id="GO:0005634">
    <property type="term" value="C:nucleus"/>
    <property type="evidence" value="ECO:0007669"/>
    <property type="project" value="UniProtKB-SubCell"/>
</dbReference>
<evidence type="ECO:0000313" key="6">
    <source>
        <dbReference type="Proteomes" id="UP000785679"/>
    </source>
</evidence>
<dbReference type="Gene3D" id="1.10.20.10">
    <property type="entry name" value="Histone, subunit A"/>
    <property type="match status" value="1"/>
</dbReference>
<feature type="domain" description="Transcription factor CBF/NF-Y/archaeal histone" evidence="4">
    <location>
        <begin position="8"/>
        <end position="70"/>
    </location>
</feature>
<dbReference type="PANTHER" id="PTHR10252:SF5">
    <property type="entry name" value="DR1-ASSOCIATED COREPRESSOR"/>
    <property type="match status" value="1"/>
</dbReference>
<name>A0A8J8T3F5_HALGN</name>
<feature type="region of interest" description="Disordered" evidence="3">
    <location>
        <begin position="130"/>
        <end position="193"/>
    </location>
</feature>
<evidence type="ECO:0000256" key="2">
    <source>
        <dbReference type="ARBA" id="ARBA00023242"/>
    </source>
</evidence>
<dbReference type="EMBL" id="RRYP01007568">
    <property type="protein sequence ID" value="TNV80390.1"/>
    <property type="molecule type" value="Genomic_DNA"/>
</dbReference>
<reference evidence="5" key="1">
    <citation type="submission" date="2019-06" db="EMBL/GenBank/DDBJ databases">
        <authorList>
            <person name="Zheng W."/>
        </authorList>
    </citation>
    <scope>NUCLEOTIDE SEQUENCE</scope>
    <source>
        <strain evidence="5">QDHG01</strain>
    </source>
</reference>
<keyword evidence="2" id="KW-0539">Nucleus</keyword>
<proteinExistence type="predicted"/>
<dbReference type="Pfam" id="PF00808">
    <property type="entry name" value="CBFD_NFYB_HMF"/>
    <property type="match status" value="1"/>
</dbReference>
<sequence length="193" mass="21424">MKKRDQNKLPLNRIKKIMQANKEIGKIQSNTPFVIAQALELFIEDITRLSANLALRNHDTKVNPSHIKTVIMDHSGDPSALHITHPYVKGAPATPVISTKFGFLKEAVVKVPELKLGEEILAEKDARQKKLEQEQAGVRRKAKAKAKTESAGSGPRRSTRKSAASEYEERKSDNSEGEEVVAKASAKRVTHKK</sequence>
<dbReference type="SUPFAM" id="SSF47113">
    <property type="entry name" value="Histone-fold"/>
    <property type="match status" value="1"/>
</dbReference>
<dbReference type="OrthoDB" id="303239at2759"/>
<dbReference type="GO" id="GO:0001046">
    <property type="term" value="F:core promoter sequence-specific DNA binding"/>
    <property type="evidence" value="ECO:0007669"/>
    <property type="project" value="TreeGrafter"/>
</dbReference>
<gene>
    <name evidence="5" type="ORF">FGO68_gene12482</name>
</gene>
<protein>
    <recommendedName>
        <fullName evidence="4">Transcription factor CBF/NF-Y/archaeal histone domain-containing protein</fullName>
    </recommendedName>
</protein>